<name>A0A5V6RMH6_SALNE</name>
<sequence>MYFEQVPTESRLNTLYEIVDRLAGRVEALEDLAAEYESERQQDLFEESQKEEIKYTMYQKDGRGLRTIRGVATEGESPRDILKSHHGVFKVEFDDGNQYVDMCYWDEQRKKSQDFYNKSLKESQEAIEETDKEMSSVIGGWVIGGAVFNAKPDEWKSPYEKPAPEEKTLLKNGEWSIHTDPGFKAVLTVDNEKEFEIVRDLIRSYNAGEIA</sequence>
<gene>
    <name evidence="1" type="ORF">DLL80_23795</name>
</gene>
<organism evidence="1">
    <name type="scientific">Salmonella newport</name>
    <dbReference type="NCBI Taxonomy" id="108619"/>
    <lineage>
        <taxon>Bacteria</taxon>
        <taxon>Pseudomonadati</taxon>
        <taxon>Pseudomonadota</taxon>
        <taxon>Gammaproteobacteria</taxon>
        <taxon>Enterobacterales</taxon>
        <taxon>Enterobacteriaceae</taxon>
        <taxon>Salmonella</taxon>
    </lineage>
</organism>
<accession>A0A5V6RMH6</accession>
<comment type="caution">
    <text evidence="1">The sequence shown here is derived from an EMBL/GenBank/DDBJ whole genome shotgun (WGS) entry which is preliminary data.</text>
</comment>
<dbReference type="AlphaFoldDB" id="A0A5V6RMH6"/>
<protein>
    <submittedName>
        <fullName evidence="1">Uncharacterized protein</fullName>
    </submittedName>
</protein>
<dbReference type="EMBL" id="AAHDHY010000035">
    <property type="protein sequence ID" value="EBU8272194.1"/>
    <property type="molecule type" value="Genomic_DNA"/>
</dbReference>
<proteinExistence type="predicted"/>
<evidence type="ECO:0000313" key="1">
    <source>
        <dbReference type="EMBL" id="EBU8272194.1"/>
    </source>
</evidence>
<reference evidence="1" key="1">
    <citation type="submission" date="2018-05" db="EMBL/GenBank/DDBJ databases">
        <authorList>
            <person name="Ashton P.M."/>
            <person name="Dallman T."/>
            <person name="Nair S."/>
            <person name="De Pinna E."/>
            <person name="Peters T."/>
            <person name="Grant K."/>
        </authorList>
    </citation>
    <scope>NUCLEOTIDE SEQUENCE</scope>
    <source>
        <strain evidence="1">412137</strain>
    </source>
</reference>